<dbReference type="Pfam" id="PF16732">
    <property type="entry name" value="ComP_DUS"/>
    <property type="match status" value="1"/>
</dbReference>
<gene>
    <name evidence="3" type="ORF">F900_03553</name>
</gene>
<sequence length="152" mass="16759">MRDRGFTLIELMIVITIIAIVAAFAFPSYQEYVRKAKRTDAESDMMAISNRLQKYKIANFSFLKANAVPITLSDIGQASQSPQSGTPLYNLSLSNVTATTWLLTATPITTSTQYGNGHIVLNHRGQRCWVKGTDKNSGLPCVPSDSTNWDGR</sequence>
<dbReference type="NCBIfam" id="TIGR02532">
    <property type="entry name" value="IV_pilin_GFxxxE"/>
    <property type="match status" value="1"/>
</dbReference>
<feature type="transmembrane region" description="Helical" evidence="2">
    <location>
        <begin position="6"/>
        <end position="29"/>
    </location>
</feature>
<dbReference type="InterPro" id="IPR000983">
    <property type="entry name" value="Bac_GSPG_pilin"/>
</dbReference>
<evidence type="ECO:0000313" key="3">
    <source>
        <dbReference type="EMBL" id="ENW98079.1"/>
    </source>
</evidence>
<keyword evidence="1" id="KW-0488">Methylation</keyword>
<evidence type="ECO:0000256" key="1">
    <source>
        <dbReference type="ARBA" id="ARBA00022481"/>
    </source>
</evidence>
<comment type="caution">
    <text evidence="3">The sequence shown here is derived from an EMBL/GenBank/DDBJ whole genome shotgun (WGS) entry which is preliminary data.</text>
</comment>
<dbReference type="PATRIC" id="fig|1217705.3.peg.3444"/>
<keyword evidence="2" id="KW-1133">Transmembrane helix</keyword>
<dbReference type="GO" id="GO:0043683">
    <property type="term" value="P:type IV pilus assembly"/>
    <property type="evidence" value="ECO:0007669"/>
    <property type="project" value="InterPro"/>
</dbReference>
<keyword evidence="2" id="KW-0812">Transmembrane</keyword>
<dbReference type="PRINTS" id="PR00813">
    <property type="entry name" value="BCTERIALGSPG"/>
</dbReference>
<evidence type="ECO:0000313" key="4">
    <source>
        <dbReference type="Proteomes" id="UP000013248"/>
    </source>
</evidence>
<keyword evidence="2" id="KW-0472">Membrane</keyword>
<accession>N9N7U4</accession>
<dbReference type="eggNOG" id="COG4968">
    <property type="taxonomic scope" value="Bacteria"/>
</dbReference>
<dbReference type="PANTHER" id="PTHR30093:SF47">
    <property type="entry name" value="TYPE IV PILUS NON-CORE MINOR PILIN PILE"/>
    <property type="match status" value="1"/>
</dbReference>
<protein>
    <recommendedName>
        <fullName evidence="5">Prepilin-type N-terminal cleavage/methylation domain-containing protein</fullName>
    </recommendedName>
</protein>
<name>N9N7U4_9GAMM</name>
<dbReference type="AlphaFoldDB" id="N9N7U4"/>
<dbReference type="Gene3D" id="3.30.700.10">
    <property type="entry name" value="Glycoprotein, Type 4 Pilin"/>
    <property type="match status" value="1"/>
</dbReference>
<dbReference type="InterPro" id="IPR031982">
    <property type="entry name" value="PilE-like"/>
</dbReference>
<dbReference type="STRING" id="1217705.F900_03553"/>
<dbReference type="PROSITE" id="PS00409">
    <property type="entry name" value="PROKAR_NTER_METHYL"/>
    <property type="match status" value="1"/>
</dbReference>
<dbReference type="PANTHER" id="PTHR30093">
    <property type="entry name" value="GENERAL SECRETION PATHWAY PROTEIN G"/>
    <property type="match status" value="1"/>
</dbReference>
<dbReference type="GO" id="GO:0015628">
    <property type="term" value="P:protein secretion by the type II secretion system"/>
    <property type="evidence" value="ECO:0007669"/>
    <property type="project" value="InterPro"/>
</dbReference>
<dbReference type="HOGENOM" id="CLU_091705_6_2_6"/>
<organism evidence="3 4">
    <name type="scientific">Acinetobacter modestus</name>
    <dbReference type="NCBI Taxonomy" id="1776740"/>
    <lineage>
        <taxon>Bacteria</taxon>
        <taxon>Pseudomonadati</taxon>
        <taxon>Pseudomonadota</taxon>
        <taxon>Gammaproteobacteria</taxon>
        <taxon>Moraxellales</taxon>
        <taxon>Moraxellaceae</taxon>
        <taxon>Acinetobacter</taxon>
    </lineage>
</organism>
<dbReference type="Proteomes" id="UP000013248">
    <property type="component" value="Unassembled WGS sequence"/>
</dbReference>
<dbReference type="InterPro" id="IPR045584">
    <property type="entry name" value="Pilin-like"/>
</dbReference>
<reference evidence="3 4" key="1">
    <citation type="submission" date="2013-02" db="EMBL/GenBank/DDBJ databases">
        <title>The Genome Sequence of Acinetobacter sp. ANC 3862.</title>
        <authorList>
            <consortium name="The Broad Institute Genome Sequencing Platform"/>
            <consortium name="The Broad Institute Genome Sequencing Center for Infectious Disease"/>
            <person name="Cerqueira G."/>
            <person name="Feldgarden M."/>
            <person name="Courvalin P."/>
            <person name="Perichon B."/>
            <person name="Grillot-Courvalin C."/>
            <person name="Clermont D."/>
            <person name="Rocha E."/>
            <person name="Yoon E.-J."/>
            <person name="Nemec A."/>
            <person name="Walker B."/>
            <person name="Young S.K."/>
            <person name="Zeng Q."/>
            <person name="Gargeya S."/>
            <person name="Fitzgerald M."/>
            <person name="Haas B."/>
            <person name="Abouelleil A."/>
            <person name="Alvarado L."/>
            <person name="Arachchi H.M."/>
            <person name="Berlin A.M."/>
            <person name="Chapman S.B."/>
            <person name="Dewar J."/>
            <person name="Goldberg J."/>
            <person name="Griggs A."/>
            <person name="Gujja S."/>
            <person name="Hansen M."/>
            <person name="Howarth C."/>
            <person name="Imamovic A."/>
            <person name="Larimer J."/>
            <person name="McCowan C."/>
            <person name="Murphy C."/>
            <person name="Neiman D."/>
            <person name="Pearson M."/>
            <person name="Priest M."/>
            <person name="Roberts A."/>
            <person name="Saif S."/>
            <person name="Shea T."/>
            <person name="Sisk P."/>
            <person name="Sykes S."/>
            <person name="Wortman J."/>
            <person name="Nusbaum C."/>
            <person name="Birren B."/>
        </authorList>
    </citation>
    <scope>NUCLEOTIDE SEQUENCE [LARGE SCALE GENOMIC DNA]</scope>
    <source>
        <strain evidence="3 4">ANC 3862</strain>
    </source>
</reference>
<proteinExistence type="predicted"/>
<dbReference type="Pfam" id="PF07963">
    <property type="entry name" value="N_methyl"/>
    <property type="match status" value="1"/>
</dbReference>
<dbReference type="SUPFAM" id="SSF54523">
    <property type="entry name" value="Pili subunits"/>
    <property type="match status" value="1"/>
</dbReference>
<evidence type="ECO:0008006" key="5">
    <source>
        <dbReference type="Google" id="ProtNLM"/>
    </source>
</evidence>
<evidence type="ECO:0000256" key="2">
    <source>
        <dbReference type="SAM" id="Phobius"/>
    </source>
</evidence>
<dbReference type="EMBL" id="APRP01000034">
    <property type="protein sequence ID" value="ENW98079.1"/>
    <property type="molecule type" value="Genomic_DNA"/>
</dbReference>
<dbReference type="InterPro" id="IPR012902">
    <property type="entry name" value="N_methyl_site"/>
</dbReference>
<dbReference type="GO" id="GO:0015627">
    <property type="term" value="C:type II protein secretion system complex"/>
    <property type="evidence" value="ECO:0007669"/>
    <property type="project" value="InterPro"/>
</dbReference>